<dbReference type="GO" id="GO:0071949">
    <property type="term" value="F:FAD binding"/>
    <property type="evidence" value="ECO:0007669"/>
    <property type="project" value="InterPro"/>
</dbReference>
<dbReference type="InterPro" id="IPR036188">
    <property type="entry name" value="FAD/NAD-bd_sf"/>
</dbReference>
<gene>
    <name evidence="2" type="ORF">Pla8534_16000</name>
</gene>
<dbReference type="InterPro" id="IPR002938">
    <property type="entry name" value="FAD-bd"/>
</dbReference>
<dbReference type="PRINTS" id="PR00420">
    <property type="entry name" value="RNGMNOXGNASE"/>
</dbReference>
<dbReference type="SUPFAM" id="SSF51905">
    <property type="entry name" value="FAD/NAD(P)-binding domain"/>
    <property type="match status" value="1"/>
</dbReference>
<dbReference type="EMBL" id="CP036433">
    <property type="protein sequence ID" value="QDU93817.1"/>
    <property type="molecule type" value="Genomic_DNA"/>
</dbReference>
<dbReference type="RefSeq" id="WP_197443086.1">
    <property type="nucleotide sequence ID" value="NZ_CP036433.1"/>
</dbReference>
<name>A0A518DPP8_9BACT</name>
<accession>A0A518DPP8</accession>
<sequence length="406" mass="42625">MNSLRIHPTITRAQAQNRIWDAIVVGAGPAGSLAARQIASAGSNVLLIDKAHFPRWKVCGCCLNGAALAVLSEVGLGELPAQLGALPLDHLRLCASTGQAVCRLPGGVSVSRVALDAALIRAAIESGVSFLDETTATILPQDPAGETAEWRQVRLEGNDFDTPLRTRVVLAADGLAGRSLHLEPGLESQVAEGSRVGAGVVLDDPGDYEQGVIYMACALPGYVGLVRLEDGTLDLAAAFDRKALQASGSPGALAAQILKVAGLPAPPALETAAWKGTTLLTRRRSKASGTRLFILGDAAGYVEPFTGEGIAWAMQSAATVAPIAFAGANQWTASLERQWESRRSQMLFVRERTCRYVGALLRRPRLAATAVSILRRAPWLAAPVIYAINAPPWKTSGARSSTGSNS</sequence>
<dbReference type="KEGG" id="lcre:Pla8534_16000"/>
<evidence type="ECO:0000313" key="2">
    <source>
        <dbReference type="EMBL" id="QDU93817.1"/>
    </source>
</evidence>
<proteinExistence type="predicted"/>
<keyword evidence="3" id="KW-1185">Reference proteome</keyword>
<dbReference type="PANTHER" id="PTHR42685">
    <property type="entry name" value="GERANYLGERANYL DIPHOSPHATE REDUCTASE"/>
    <property type="match status" value="1"/>
</dbReference>
<keyword evidence="2" id="KW-0560">Oxidoreductase</keyword>
<reference evidence="2 3" key="1">
    <citation type="submission" date="2019-02" db="EMBL/GenBank/DDBJ databases">
        <title>Deep-cultivation of Planctomycetes and their phenomic and genomic characterization uncovers novel biology.</title>
        <authorList>
            <person name="Wiegand S."/>
            <person name="Jogler M."/>
            <person name="Boedeker C."/>
            <person name="Pinto D."/>
            <person name="Vollmers J."/>
            <person name="Rivas-Marin E."/>
            <person name="Kohn T."/>
            <person name="Peeters S.H."/>
            <person name="Heuer A."/>
            <person name="Rast P."/>
            <person name="Oberbeckmann S."/>
            <person name="Bunk B."/>
            <person name="Jeske O."/>
            <person name="Meyerdierks A."/>
            <person name="Storesund J.E."/>
            <person name="Kallscheuer N."/>
            <person name="Luecker S."/>
            <person name="Lage O.M."/>
            <person name="Pohl T."/>
            <person name="Merkel B.J."/>
            <person name="Hornburger P."/>
            <person name="Mueller R.-W."/>
            <person name="Bruemmer F."/>
            <person name="Labrenz M."/>
            <person name="Spormann A.M."/>
            <person name="Op den Camp H."/>
            <person name="Overmann J."/>
            <person name="Amann R."/>
            <person name="Jetten M.S.M."/>
            <person name="Mascher T."/>
            <person name="Medema M.H."/>
            <person name="Devos D.P."/>
            <person name="Kaster A.-K."/>
            <person name="Ovreas L."/>
            <person name="Rohde M."/>
            <person name="Galperin M.Y."/>
            <person name="Jogler C."/>
        </authorList>
    </citation>
    <scope>NUCLEOTIDE SEQUENCE [LARGE SCALE GENOMIC DNA]</scope>
    <source>
        <strain evidence="2 3">Pla85_3_4</strain>
    </source>
</reference>
<dbReference type="EC" id="1.-.-.-" evidence="2"/>
<dbReference type="InterPro" id="IPR050407">
    <property type="entry name" value="Geranylgeranyl_reductase"/>
</dbReference>
<evidence type="ECO:0000259" key="1">
    <source>
        <dbReference type="Pfam" id="PF01494"/>
    </source>
</evidence>
<feature type="domain" description="FAD-binding" evidence="1">
    <location>
        <begin position="21"/>
        <end position="321"/>
    </location>
</feature>
<dbReference type="Pfam" id="PF01494">
    <property type="entry name" value="FAD_binding_3"/>
    <property type="match status" value="1"/>
</dbReference>
<evidence type="ECO:0000313" key="3">
    <source>
        <dbReference type="Proteomes" id="UP000317648"/>
    </source>
</evidence>
<dbReference type="Gene3D" id="3.50.50.60">
    <property type="entry name" value="FAD/NAD(P)-binding domain"/>
    <property type="match status" value="1"/>
</dbReference>
<dbReference type="AlphaFoldDB" id="A0A518DPP8"/>
<protein>
    <submittedName>
        <fullName evidence="2">Oxidoreductase</fullName>
        <ecNumber evidence="2">1.-.-.-</ecNumber>
    </submittedName>
</protein>
<organism evidence="2 3">
    <name type="scientific">Lignipirellula cremea</name>
    <dbReference type="NCBI Taxonomy" id="2528010"/>
    <lineage>
        <taxon>Bacteria</taxon>
        <taxon>Pseudomonadati</taxon>
        <taxon>Planctomycetota</taxon>
        <taxon>Planctomycetia</taxon>
        <taxon>Pirellulales</taxon>
        <taxon>Pirellulaceae</taxon>
        <taxon>Lignipirellula</taxon>
    </lineage>
</organism>
<dbReference type="GO" id="GO:0016491">
    <property type="term" value="F:oxidoreductase activity"/>
    <property type="evidence" value="ECO:0007669"/>
    <property type="project" value="UniProtKB-KW"/>
</dbReference>
<dbReference type="PANTHER" id="PTHR42685:SF22">
    <property type="entry name" value="CONDITIONED MEDIUM FACTOR RECEPTOR 1"/>
    <property type="match status" value="1"/>
</dbReference>
<dbReference type="Proteomes" id="UP000317648">
    <property type="component" value="Chromosome"/>
</dbReference>